<evidence type="ECO:0000313" key="1">
    <source>
        <dbReference type="EMBL" id="QNU68303.1"/>
    </source>
</evidence>
<gene>
    <name evidence="1" type="ORF">EHE19_007825</name>
</gene>
<name>A0A7H1VSE1_9FIRM</name>
<proteinExistence type="predicted"/>
<protein>
    <submittedName>
        <fullName evidence="1">Uncharacterized protein</fullName>
    </submittedName>
</protein>
<dbReference type="KEGG" id="rher:EHE19_007825"/>
<organism evidence="1 2">
    <name type="scientific">Ruminiclostridium herbifermentans</name>
    <dbReference type="NCBI Taxonomy" id="2488810"/>
    <lineage>
        <taxon>Bacteria</taxon>
        <taxon>Bacillati</taxon>
        <taxon>Bacillota</taxon>
        <taxon>Clostridia</taxon>
        <taxon>Eubacteriales</taxon>
        <taxon>Oscillospiraceae</taxon>
        <taxon>Ruminiclostridium</taxon>
    </lineage>
</organism>
<keyword evidence="2" id="KW-1185">Reference proteome</keyword>
<dbReference type="EMBL" id="CP061336">
    <property type="protein sequence ID" value="QNU68303.1"/>
    <property type="molecule type" value="Genomic_DNA"/>
</dbReference>
<dbReference type="AlphaFoldDB" id="A0A7H1VSE1"/>
<evidence type="ECO:0000313" key="2">
    <source>
        <dbReference type="Proteomes" id="UP000306409"/>
    </source>
</evidence>
<accession>A0A7H1VSE1</accession>
<reference evidence="1 2" key="1">
    <citation type="submission" date="2020-09" db="EMBL/GenBank/DDBJ databases">
        <title>Characterization and genome sequencing of Ruminiclostridium sp. nov. MA18.</title>
        <authorList>
            <person name="Rettenmaier R."/>
            <person name="Kowollik M.-L."/>
            <person name="Liebl W."/>
            <person name="Zverlov V."/>
        </authorList>
    </citation>
    <scope>NUCLEOTIDE SEQUENCE [LARGE SCALE GENOMIC DNA]</scope>
    <source>
        <strain evidence="1 2">MA18</strain>
    </source>
</reference>
<dbReference type="Proteomes" id="UP000306409">
    <property type="component" value="Chromosome"/>
</dbReference>
<dbReference type="RefSeq" id="WP_171003499.1">
    <property type="nucleotide sequence ID" value="NZ_CP061336.1"/>
</dbReference>
<sequence length="57" mass="6715">MSKNIKQYILKKVNKKTDKIKSLKPKNAQSWIVLSDIYFRNWLHEKAIEAATKTRPA</sequence>